<reference evidence="2" key="3">
    <citation type="submission" date="2025-09" db="UniProtKB">
        <authorList>
            <consortium name="Ensembl"/>
        </authorList>
    </citation>
    <scope>IDENTIFICATION</scope>
</reference>
<dbReference type="Proteomes" id="UP000291022">
    <property type="component" value="Unassembled WGS sequence"/>
</dbReference>
<protein>
    <submittedName>
        <fullName evidence="2">Uncharacterized protein</fullName>
    </submittedName>
</protein>
<accession>A0A452RFC9</accession>
<dbReference type="AlphaFoldDB" id="A0A452RFC9"/>
<sequence>MCGRLFPWDQGPRFFLKVTEGTWLQPARTTRSWLLGTRPRRGVVSPSGGVSPASSGFENWGARSRGVV</sequence>
<dbReference type="Ensembl" id="ENSUAMT00000019570.1">
    <property type="protein sequence ID" value="ENSUAMP00000017490.1"/>
    <property type="gene ID" value="ENSUAMG00000013881.1"/>
</dbReference>
<evidence type="ECO:0000313" key="2">
    <source>
        <dbReference type="Ensembl" id="ENSUAMP00000017490.1"/>
    </source>
</evidence>
<reference evidence="2" key="2">
    <citation type="submission" date="2025-08" db="UniProtKB">
        <authorList>
            <consortium name="Ensembl"/>
        </authorList>
    </citation>
    <scope>IDENTIFICATION</scope>
</reference>
<proteinExistence type="predicted"/>
<feature type="compositionally biased region" description="Low complexity" evidence="1">
    <location>
        <begin position="43"/>
        <end position="52"/>
    </location>
</feature>
<dbReference type="GeneTree" id="ENSGT00980000202672"/>
<name>A0A452RFC9_URSAM</name>
<evidence type="ECO:0000256" key="1">
    <source>
        <dbReference type="SAM" id="MobiDB-lite"/>
    </source>
</evidence>
<feature type="region of interest" description="Disordered" evidence="1">
    <location>
        <begin position="43"/>
        <end position="68"/>
    </location>
</feature>
<evidence type="ECO:0000313" key="3">
    <source>
        <dbReference type="Proteomes" id="UP000291022"/>
    </source>
</evidence>
<reference evidence="3" key="1">
    <citation type="submission" date="2016-06" db="EMBL/GenBank/DDBJ databases">
        <title>De novo assembly and RNA-Seq shows season-dependent expression and editing in black bear kidneys.</title>
        <authorList>
            <person name="Korstanje R."/>
            <person name="Srivastava A."/>
            <person name="Sarsani V.K."/>
            <person name="Sheehan S.M."/>
            <person name="Seger R.L."/>
            <person name="Barter M.E."/>
            <person name="Lindqvist C."/>
            <person name="Brody L.C."/>
            <person name="Mullikin J.C."/>
        </authorList>
    </citation>
    <scope>NUCLEOTIDE SEQUENCE [LARGE SCALE GENOMIC DNA]</scope>
</reference>
<keyword evidence="3" id="KW-1185">Reference proteome</keyword>
<organism evidence="2 3">
    <name type="scientific">Ursus americanus</name>
    <name type="common">American black bear</name>
    <name type="synonym">Euarctos americanus</name>
    <dbReference type="NCBI Taxonomy" id="9643"/>
    <lineage>
        <taxon>Eukaryota</taxon>
        <taxon>Metazoa</taxon>
        <taxon>Chordata</taxon>
        <taxon>Craniata</taxon>
        <taxon>Vertebrata</taxon>
        <taxon>Euteleostomi</taxon>
        <taxon>Mammalia</taxon>
        <taxon>Eutheria</taxon>
        <taxon>Laurasiatheria</taxon>
        <taxon>Carnivora</taxon>
        <taxon>Caniformia</taxon>
        <taxon>Ursidae</taxon>
        <taxon>Ursus</taxon>
    </lineage>
</organism>